<evidence type="ECO:0000313" key="3">
    <source>
        <dbReference type="EMBL" id="GLY91644.1"/>
    </source>
</evidence>
<evidence type="ECO:0000313" key="4">
    <source>
        <dbReference type="Proteomes" id="UP001165074"/>
    </source>
</evidence>
<feature type="signal peptide" evidence="2">
    <location>
        <begin position="1"/>
        <end position="30"/>
    </location>
</feature>
<reference evidence="3" key="1">
    <citation type="submission" date="2023-03" db="EMBL/GenBank/DDBJ databases">
        <title>Actinoallomurus iriomotensis NBRC 103684.</title>
        <authorList>
            <person name="Ichikawa N."/>
            <person name="Sato H."/>
            <person name="Tonouchi N."/>
        </authorList>
    </citation>
    <scope>NUCLEOTIDE SEQUENCE</scope>
    <source>
        <strain evidence="3">NBRC 103684</strain>
    </source>
</reference>
<keyword evidence="4" id="KW-1185">Reference proteome</keyword>
<feature type="compositionally biased region" description="Basic and acidic residues" evidence="1">
    <location>
        <begin position="124"/>
        <end position="137"/>
    </location>
</feature>
<dbReference type="RefSeq" id="WP_285583355.1">
    <property type="nucleotide sequence ID" value="NZ_BSTK01000021.1"/>
</dbReference>
<feature type="chain" id="PRO_5040851982" description="WxL domain-containing protein" evidence="2">
    <location>
        <begin position="31"/>
        <end position="317"/>
    </location>
</feature>
<name>A0A9W6W5M4_9ACTN</name>
<comment type="caution">
    <text evidence="3">The sequence shown here is derived from an EMBL/GenBank/DDBJ whole genome shotgun (WGS) entry which is preliminary data.</text>
</comment>
<evidence type="ECO:0008006" key="5">
    <source>
        <dbReference type="Google" id="ProtNLM"/>
    </source>
</evidence>
<protein>
    <recommendedName>
        <fullName evidence="5">WxL domain-containing protein</fullName>
    </recommendedName>
</protein>
<accession>A0A9W6W5M4</accession>
<evidence type="ECO:0000256" key="1">
    <source>
        <dbReference type="SAM" id="MobiDB-lite"/>
    </source>
</evidence>
<dbReference type="Proteomes" id="UP001165074">
    <property type="component" value="Unassembled WGS sequence"/>
</dbReference>
<feature type="region of interest" description="Disordered" evidence="1">
    <location>
        <begin position="25"/>
        <end position="137"/>
    </location>
</feature>
<organism evidence="3 4">
    <name type="scientific">Actinoallomurus iriomotensis</name>
    <dbReference type="NCBI Taxonomy" id="478107"/>
    <lineage>
        <taxon>Bacteria</taxon>
        <taxon>Bacillati</taxon>
        <taxon>Actinomycetota</taxon>
        <taxon>Actinomycetes</taxon>
        <taxon>Streptosporangiales</taxon>
        <taxon>Thermomonosporaceae</taxon>
        <taxon>Actinoallomurus</taxon>
    </lineage>
</organism>
<dbReference type="EMBL" id="BSTK01000021">
    <property type="protein sequence ID" value="GLY91644.1"/>
    <property type="molecule type" value="Genomic_DNA"/>
</dbReference>
<dbReference type="AlphaFoldDB" id="A0A9W6W5M4"/>
<proteinExistence type="predicted"/>
<keyword evidence="2" id="KW-0732">Signal</keyword>
<gene>
    <name evidence="3" type="ORF">Airi02_095720</name>
</gene>
<evidence type="ECO:0000256" key="2">
    <source>
        <dbReference type="SAM" id="SignalP"/>
    </source>
</evidence>
<sequence length="317" mass="31419">MKLMSQRDRAGLVLAAVALAVTSGTPAARATPGGHTPWRMSPVSVSCPPDAPRHAASAGPVRPGRATAPASPGLPVPSLLASPTPDPADEPTTRKQPDPSPSGEATGDRRVTSTASAGRNRHAALSERPVDPGERVRPAAFVAVPRGERRGARTVRSSCAAGDARASRRTTTAALASVLTITVPDTANLGSGPLGGTISASMGTVTVSDGRPGVAGWTATVSATNFTTGTGTSAETISKSAVAYWSGPVTAFSGSGTRTAGQPTAAQRVPLSGTVTAFSAGKAAGTTSTSWAPTLVVTVPGSAVAGTYTGTITHAVA</sequence>